<dbReference type="SMART" id="SM00368">
    <property type="entry name" value="LRR_RI"/>
    <property type="match status" value="8"/>
</dbReference>
<evidence type="ECO:0000313" key="5">
    <source>
        <dbReference type="EMBL" id="ALC47631.1"/>
    </source>
</evidence>
<dbReference type="SUPFAM" id="SSF52047">
    <property type="entry name" value="RNI-like"/>
    <property type="match status" value="1"/>
</dbReference>
<sequence length="586" mass="64655">MAAAAAAKAAKESGISFQDKAATWDNAEQVKDVVDALNRESTVHYLNLEGNMLGVDAAKAIGEALKRHPELRKAFWQNLFTSRLETEIPLALKHLGAGLMAASAKLTVLDLSDNALGTNGISGLEDFLRSPVCYSLQELYLNSCDLGPDGGCMLLKAMLSLHANAKAAGTPLQLRVFVAGRNRLENLGATAVAKIFQTLQTLEEIWMPQNAIDHQGIVELAKGLKLNPQLRILNLYDNTITCEGARAMAEVFEHTAHLRAIHFGDCIIGTGGAYLIAEALTKHLKQLKVLDLSFNQINFDGGFKLVKAVLNKSHLRLLNLDGNCFGQKGCELIIAEMKKAACPAALQPFEEDDDIVEEVEEEDADEIAAEKASKDEQDGGYSKGYDSMDTIKEVDEEDDEYSDEISDENAAYITKRAFNSMNINKTASGDANISAEDFVLALMPWPSPRADKLHELMAVIDQFDNDNHLLLLVFTTLKCAHHSMSSKAALDLAVSLYKATFEYAIKTKQQQRVLNYVLKQLCLLRSEEPFKSPYDMTNCRYALREAISQADFANADVKNTLKAFLDQLDKHQVTLTSSQHFIFENK</sequence>
<keyword evidence="6" id="KW-1185">Reference proteome</keyword>
<gene>
    <name evidence="5" type="ORF">Dbus_chr3Rg2381</name>
</gene>
<dbReference type="GO" id="GO:0006913">
    <property type="term" value="P:nucleocytoplasmic transport"/>
    <property type="evidence" value="ECO:0007669"/>
    <property type="project" value="TreeGrafter"/>
</dbReference>
<feature type="region of interest" description="Disordered" evidence="4">
    <location>
        <begin position="357"/>
        <end position="387"/>
    </location>
</feature>
<dbReference type="SMART" id="SM00365">
    <property type="entry name" value="LRR_SD22"/>
    <property type="match status" value="3"/>
</dbReference>
<dbReference type="InterPro" id="IPR032675">
    <property type="entry name" value="LRR_dom_sf"/>
</dbReference>
<reference evidence="5 6" key="1">
    <citation type="submission" date="2015-08" db="EMBL/GenBank/DDBJ databases">
        <title>Ancestral chromatin configuration constrains chromatin evolution on differentiating sex chromosomes in Drosophila.</title>
        <authorList>
            <person name="Zhou Q."/>
            <person name="Bachtrog D."/>
        </authorList>
    </citation>
    <scope>NUCLEOTIDE SEQUENCE [LARGE SCALE GENOMIC DNA]</scope>
    <source>
        <tissue evidence="5">Whole larvae</tissue>
    </source>
</reference>
<dbReference type="AlphaFoldDB" id="A0A0M5J7J7"/>
<dbReference type="OrthoDB" id="184583at2759"/>
<dbReference type="Gene3D" id="1.25.40.200">
    <property type="entry name" value="Ran-GTPase activating protein 1, C-terminal domain"/>
    <property type="match status" value="1"/>
</dbReference>
<keyword evidence="2" id="KW-0433">Leucine-rich repeat</keyword>
<dbReference type="Proteomes" id="UP000494163">
    <property type="component" value="Chromosome 3R"/>
</dbReference>
<dbReference type="GO" id="GO:0007165">
    <property type="term" value="P:signal transduction"/>
    <property type="evidence" value="ECO:0007669"/>
    <property type="project" value="InterPro"/>
</dbReference>
<feature type="compositionally biased region" description="Acidic residues" evidence="4">
    <location>
        <begin position="357"/>
        <end position="367"/>
    </location>
</feature>
<dbReference type="EMBL" id="CP012526">
    <property type="protein sequence ID" value="ALC47631.1"/>
    <property type="molecule type" value="Genomic_DNA"/>
</dbReference>
<feature type="compositionally biased region" description="Basic and acidic residues" evidence="4">
    <location>
        <begin position="368"/>
        <end position="377"/>
    </location>
</feature>
<dbReference type="InterPro" id="IPR036720">
    <property type="entry name" value="RanGAP1_C_sf"/>
</dbReference>
<evidence type="ECO:0000313" key="6">
    <source>
        <dbReference type="Proteomes" id="UP000494163"/>
    </source>
</evidence>
<dbReference type="Gene3D" id="3.80.10.10">
    <property type="entry name" value="Ribonuclease Inhibitor"/>
    <property type="match status" value="1"/>
</dbReference>
<dbReference type="InterPro" id="IPR027038">
    <property type="entry name" value="RanGap"/>
</dbReference>
<dbReference type="GO" id="GO:0005829">
    <property type="term" value="C:cytosol"/>
    <property type="evidence" value="ECO:0007669"/>
    <property type="project" value="TreeGrafter"/>
</dbReference>
<accession>A0A0M5J7J7</accession>
<name>A0A0M5J7J7_DROBS</name>
<evidence type="ECO:0000256" key="1">
    <source>
        <dbReference type="ARBA" id="ARBA00022468"/>
    </source>
</evidence>
<dbReference type="PANTHER" id="PTHR24113">
    <property type="entry name" value="RAN GTPASE-ACTIVATING PROTEIN 1"/>
    <property type="match status" value="1"/>
</dbReference>
<dbReference type="GO" id="GO:0005634">
    <property type="term" value="C:nucleus"/>
    <property type="evidence" value="ECO:0007669"/>
    <property type="project" value="TreeGrafter"/>
</dbReference>
<dbReference type="STRING" id="30019.A0A0M5J7J7"/>
<evidence type="ECO:0000256" key="2">
    <source>
        <dbReference type="ARBA" id="ARBA00022614"/>
    </source>
</evidence>
<evidence type="ECO:0000256" key="4">
    <source>
        <dbReference type="SAM" id="MobiDB-lite"/>
    </source>
</evidence>
<protein>
    <submittedName>
        <fullName evidence="5">Maker245</fullName>
    </submittedName>
</protein>
<dbReference type="GO" id="GO:0005096">
    <property type="term" value="F:GTPase activator activity"/>
    <property type="evidence" value="ECO:0007669"/>
    <property type="project" value="UniProtKB-KW"/>
</dbReference>
<evidence type="ECO:0000256" key="3">
    <source>
        <dbReference type="ARBA" id="ARBA00022737"/>
    </source>
</evidence>
<dbReference type="PANTHER" id="PTHR24113:SF12">
    <property type="entry name" value="RAN GTPASE-ACTIVATING PROTEIN 1"/>
    <property type="match status" value="1"/>
</dbReference>
<dbReference type="Pfam" id="PF13516">
    <property type="entry name" value="LRR_6"/>
    <property type="match status" value="5"/>
</dbReference>
<dbReference type="InterPro" id="IPR001611">
    <property type="entry name" value="Leu-rich_rpt"/>
</dbReference>
<dbReference type="GO" id="GO:0048471">
    <property type="term" value="C:perinuclear region of cytoplasm"/>
    <property type="evidence" value="ECO:0007669"/>
    <property type="project" value="TreeGrafter"/>
</dbReference>
<dbReference type="CDD" id="cd00116">
    <property type="entry name" value="LRR_RI"/>
    <property type="match status" value="1"/>
</dbReference>
<dbReference type="GO" id="GO:0031267">
    <property type="term" value="F:small GTPase binding"/>
    <property type="evidence" value="ECO:0007669"/>
    <property type="project" value="TreeGrafter"/>
</dbReference>
<dbReference type="SMR" id="A0A0M5J7J7"/>
<organism evidence="5 6">
    <name type="scientific">Drosophila busckii</name>
    <name type="common">Fruit fly</name>
    <dbReference type="NCBI Taxonomy" id="30019"/>
    <lineage>
        <taxon>Eukaryota</taxon>
        <taxon>Metazoa</taxon>
        <taxon>Ecdysozoa</taxon>
        <taxon>Arthropoda</taxon>
        <taxon>Hexapoda</taxon>
        <taxon>Insecta</taxon>
        <taxon>Pterygota</taxon>
        <taxon>Neoptera</taxon>
        <taxon>Endopterygota</taxon>
        <taxon>Diptera</taxon>
        <taxon>Brachycera</taxon>
        <taxon>Muscomorpha</taxon>
        <taxon>Ephydroidea</taxon>
        <taxon>Drosophilidae</taxon>
        <taxon>Drosophila</taxon>
    </lineage>
</organism>
<dbReference type="SUPFAM" id="SSF69099">
    <property type="entry name" value="Ran-GTPase activating protein 1 (RanGAP1), C-terminal domain"/>
    <property type="match status" value="1"/>
</dbReference>
<keyword evidence="1" id="KW-0343">GTPase activation</keyword>
<proteinExistence type="predicted"/>
<keyword evidence="3" id="KW-0677">Repeat</keyword>